<dbReference type="SMART" id="SM00530">
    <property type="entry name" value="HTH_XRE"/>
    <property type="match status" value="1"/>
</dbReference>
<evidence type="ECO:0000259" key="1">
    <source>
        <dbReference type="PROSITE" id="PS50943"/>
    </source>
</evidence>
<dbReference type="HOGENOM" id="CLU_066192_4_5_9"/>
<reference evidence="2 3" key="1">
    <citation type="submission" date="2014-11" db="EMBL/GenBank/DDBJ databases">
        <title>Complete genome sequence and analysis of Lactobacillus hokkaidonensis LOOC260T.</title>
        <authorList>
            <person name="Tanizawa Y."/>
            <person name="Tohno M."/>
            <person name="Kaminuma E."/>
            <person name="Nakamura Y."/>
            <person name="Arita M."/>
        </authorList>
    </citation>
    <scope>NUCLEOTIDE SEQUENCE [LARGE SCALE GENOMIC DNA]</scope>
    <source>
        <strain evidence="2 3">LOOC260</strain>
    </source>
</reference>
<sequence length="114" mass="13145">MSALGNKEIMAKNIQRLMKSKGIDRNKMSDDLNIKYTTLTAWIKGDSYPRIDKIELMARYFGVSKSDLVEEQNQNRNEPADLVAAHIDEDTPDEEKEQIINFIENLKKARSNNE</sequence>
<dbReference type="SUPFAM" id="SSF47413">
    <property type="entry name" value="lambda repressor-like DNA-binding domains"/>
    <property type="match status" value="1"/>
</dbReference>
<dbReference type="AlphaFoldDB" id="A0A0A1GX69"/>
<dbReference type="InterPro" id="IPR010982">
    <property type="entry name" value="Lambda_DNA-bd_dom_sf"/>
</dbReference>
<evidence type="ECO:0000313" key="3">
    <source>
        <dbReference type="Proteomes" id="UP000031620"/>
    </source>
</evidence>
<dbReference type="PROSITE" id="PS50943">
    <property type="entry name" value="HTH_CROC1"/>
    <property type="match status" value="1"/>
</dbReference>
<dbReference type="Proteomes" id="UP000031620">
    <property type="component" value="Chromosome"/>
</dbReference>
<dbReference type="KEGG" id="lho:LOOC260_109500"/>
<dbReference type="RefSeq" id="WP_082232308.1">
    <property type="nucleotide sequence ID" value="NZ_AP014680.1"/>
</dbReference>
<accession>A0A0A1GX69</accession>
<dbReference type="CDD" id="cd00093">
    <property type="entry name" value="HTH_XRE"/>
    <property type="match status" value="1"/>
</dbReference>
<dbReference type="Pfam" id="PF01381">
    <property type="entry name" value="HTH_3"/>
    <property type="match status" value="1"/>
</dbReference>
<evidence type="ECO:0000313" key="2">
    <source>
        <dbReference type="EMBL" id="BAP85489.1"/>
    </source>
</evidence>
<gene>
    <name evidence="2" type="ORF">LOOC260_109500</name>
</gene>
<dbReference type="STRING" id="1291742.LOOC260_109500"/>
<dbReference type="Gene3D" id="1.10.260.40">
    <property type="entry name" value="lambda repressor-like DNA-binding domains"/>
    <property type="match status" value="1"/>
</dbReference>
<dbReference type="EMBL" id="AP014680">
    <property type="protein sequence ID" value="BAP85489.1"/>
    <property type="molecule type" value="Genomic_DNA"/>
</dbReference>
<dbReference type="InterPro" id="IPR001387">
    <property type="entry name" value="Cro/C1-type_HTH"/>
</dbReference>
<protein>
    <recommendedName>
        <fullName evidence="1">HTH cro/C1-type domain-containing protein</fullName>
    </recommendedName>
</protein>
<name>A0A0A1GX69_9LACO</name>
<feature type="domain" description="HTH cro/C1-type" evidence="1">
    <location>
        <begin position="14"/>
        <end position="68"/>
    </location>
</feature>
<organism evidence="2 3">
    <name type="scientific">Paucilactobacillus hokkaidonensis JCM 18461</name>
    <dbReference type="NCBI Taxonomy" id="1291742"/>
    <lineage>
        <taxon>Bacteria</taxon>
        <taxon>Bacillati</taxon>
        <taxon>Bacillota</taxon>
        <taxon>Bacilli</taxon>
        <taxon>Lactobacillales</taxon>
        <taxon>Lactobacillaceae</taxon>
        <taxon>Paucilactobacillus</taxon>
    </lineage>
</organism>
<dbReference type="GO" id="GO:0003677">
    <property type="term" value="F:DNA binding"/>
    <property type="evidence" value="ECO:0007669"/>
    <property type="project" value="InterPro"/>
</dbReference>
<proteinExistence type="predicted"/>